<dbReference type="AlphaFoldDB" id="A0A6C8Y0G7"/>
<proteinExistence type="predicted"/>
<organism evidence="1">
    <name type="scientific">Salmonella diarizonae</name>
    <dbReference type="NCBI Taxonomy" id="59204"/>
    <lineage>
        <taxon>Bacteria</taxon>
        <taxon>Pseudomonadati</taxon>
        <taxon>Pseudomonadota</taxon>
        <taxon>Gammaproteobacteria</taxon>
        <taxon>Enterobacterales</taxon>
        <taxon>Enterobacteriaceae</taxon>
        <taxon>Salmonella</taxon>
    </lineage>
</organism>
<reference evidence="1" key="1">
    <citation type="submission" date="2018-08" db="EMBL/GenBank/DDBJ databases">
        <authorList>
            <consortium name="GenomeTrakr network: Whole genome sequencing for foodborne pathogen traceback"/>
        </authorList>
    </citation>
    <scope>NUCLEOTIDE SEQUENCE [LARGE SCALE GENOMIC DNA]</scope>
    <source>
        <strain evidence="1">FMA0132</strain>
    </source>
</reference>
<protein>
    <submittedName>
        <fullName evidence="1">Uncharacterized protein</fullName>
    </submittedName>
</protein>
<accession>A0A6C8Y0G7</accession>
<sequence length="70" mass="8154">MVVIQVLLNRKFIIHRKIQRLIQFDLSTIAGEKNLALPMGLLQLLRKNLLKIIKIPLLPQRIFLTTKVLI</sequence>
<dbReference type="Proteomes" id="UP000885362">
    <property type="component" value="Unassembled WGS sequence"/>
</dbReference>
<gene>
    <name evidence="1" type="ORF">EL06_21305</name>
</gene>
<dbReference type="EMBL" id="RSHK01000025">
    <property type="protein sequence ID" value="MIE71887.1"/>
    <property type="molecule type" value="Genomic_DNA"/>
</dbReference>
<comment type="caution">
    <text evidence="1">The sequence shown here is derived from an EMBL/GenBank/DDBJ whole genome shotgun (WGS) entry which is preliminary data.</text>
</comment>
<evidence type="ECO:0000313" key="1">
    <source>
        <dbReference type="EMBL" id="MIE71887.1"/>
    </source>
</evidence>
<name>A0A6C8Y0G7_SALDZ</name>